<name>A0AAU9QEV1_9VIBR</name>
<proteinExistence type="predicted"/>
<feature type="transmembrane region" description="Helical" evidence="1">
    <location>
        <begin position="306"/>
        <end position="325"/>
    </location>
</feature>
<feature type="transmembrane region" description="Helical" evidence="1">
    <location>
        <begin position="193"/>
        <end position="214"/>
    </location>
</feature>
<keyword evidence="1" id="KW-0812">Transmembrane</keyword>
<feature type="transmembrane region" description="Helical" evidence="1">
    <location>
        <begin position="52"/>
        <end position="74"/>
    </location>
</feature>
<protein>
    <submittedName>
        <fullName evidence="2">Membrane protein</fullName>
    </submittedName>
</protein>
<dbReference type="AlphaFoldDB" id="A0AAU9QEV1"/>
<feature type="transmembrane region" description="Helical" evidence="1">
    <location>
        <begin position="137"/>
        <end position="155"/>
    </location>
</feature>
<feature type="transmembrane region" description="Helical" evidence="1">
    <location>
        <begin position="226"/>
        <end position="246"/>
    </location>
</feature>
<comment type="caution">
    <text evidence="2">The sequence shown here is derived from an EMBL/GenBank/DDBJ whole genome shotgun (WGS) entry which is preliminary data.</text>
</comment>
<gene>
    <name evidence="2" type="ORF">THF1A12_10532</name>
</gene>
<reference evidence="2" key="1">
    <citation type="submission" date="2022-01" db="EMBL/GenBank/DDBJ databases">
        <authorList>
            <person name="Lagorce A."/>
        </authorList>
    </citation>
    <scope>NUCLEOTIDE SEQUENCE</scope>
    <source>
        <strain evidence="2">Th15_F1_A12</strain>
    </source>
</reference>
<dbReference type="EMBL" id="CAKMUD010000001">
    <property type="protein sequence ID" value="CAH1566872.1"/>
    <property type="molecule type" value="Genomic_DNA"/>
</dbReference>
<feature type="transmembrane region" description="Helical" evidence="1">
    <location>
        <begin position="12"/>
        <end position="32"/>
    </location>
</feature>
<sequence length="336" mass="37564">MLDSLTQEQERRILRYVVTVGLATFIALWFNWPLAFCTPLLTAKFIVDKPQFHILHIKQLGYALISTAVIGFLVSSGLPEYKIGFLAVLSLGMLWSYYLFTDPKWVMFATFLMIALILIPSVTIIDKQAALDVGIGFAFSGIVAVALYGVSHVYFPEEGATEFAGFPPSPLSKEVRWNAAIRAWMMSFPLVCFYFYFQLSQILLTVAFVMLLSLMATSDKAGKTSLFFVISNVLGGLLAFAAFVTISLVPNMYIYMLVMLVVITLLGTKIYTEPAKAPVYATAFTGFMVLMGTSMSSGALDDKFYVRIWQLVLVVAYMVFVTYFFESRDQKTAQSH</sequence>
<keyword evidence="1" id="KW-0472">Membrane</keyword>
<dbReference type="InterPro" id="IPR022604">
    <property type="entry name" value="DUF2955"/>
</dbReference>
<feature type="transmembrane region" description="Helical" evidence="1">
    <location>
        <begin position="252"/>
        <end position="272"/>
    </location>
</feature>
<evidence type="ECO:0000313" key="3">
    <source>
        <dbReference type="Proteomes" id="UP001295462"/>
    </source>
</evidence>
<keyword evidence="1" id="KW-1133">Transmembrane helix</keyword>
<organism evidence="2 3">
    <name type="scientific">Vibrio jasicida</name>
    <dbReference type="NCBI Taxonomy" id="766224"/>
    <lineage>
        <taxon>Bacteria</taxon>
        <taxon>Pseudomonadati</taxon>
        <taxon>Pseudomonadota</taxon>
        <taxon>Gammaproteobacteria</taxon>
        <taxon>Vibrionales</taxon>
        <taxon>Vibrionaceae</taxon>
        <taxon>Vibrio</taxon>
    </lineage>
</organism>
<evidence type="ECO:0000313" key="2">
    <source>
        <dbReference type="EMBL" id="CAH1566872.1"/>
    </source>
</evidence>
<feature type="transmembrane region" description="Helical" evidence="1">
    <location>
        <begin position="81"/>
        <end position="99"/>
    </location>
</feature>
<feature type="transmembrane region" description="Helical" evidence="1">
    <location>
        <begin position="279"/>
        <end position="300"/>
    </location>
</feature>
<feature type="transmembrane region" description="Helical" evidence="1">
    <location>
        <begin position="105"/>
        <end position="125"/>
    </location>
</feature>
<accession>A0AAU9QEV1</accession>
<dbReference type="RefSeq" id="WP_409588040.1">
    <property type="nucleotide sequence ID" value="NZ_CAKMTZ010000001.1"/>
</dbReference>
<dbReference type="Pfam" id="PF11168">
    <property type="entry name" value="DUF2955"/>
    <property type="match status" value="1"/>
</dbReference>
<evidence type="ECO:0000256" key="1">
    <source>
        <dbReference type="SAM" id="Phobius"/>
    </source>
</evidence>
<dbReference type="Proteomes" id="UP001295462">
    <property type="component" value="Unassembled WGS sequence"/>
</dbReference>